<reference evidence="6 8" key="2">
    <citation type="submission" date="2018-08" db="EMBL/GenBank/DDBJ databases">
        <title>A genome reference for cultivated species of the human gut microbiota.</title>
        <authorList>
            <person name="Zou Y."/>
            <person name="Xue W."/>
            <person name="Luo G."/>
        </authorList>
    </citation>
    <scope>NUCLEOTIDE SEQUENCE [LARGE SCALE GENOMIC DNA]</scope>
    <source>
        <strain evidence="6 8">AM30-4</strain>
    </source>
</reference>
<evidence type="ECO:0000256" key="3">
    <source>
        <dbReference type="SAM" id="SignalP"/>
    </source>
</evidence>
<feature type="chain" id="PRO_5033731468" evidence="3">
    <location>
        <begin position="23"/>
        <end position="308"/>
    </location>
</feature>
<dbReference type="Proteomes" id="UP000284660">
    <property type="component" value="Unassembled WGS sequence"/>
</dbReference>
<dbReference type="AlphaFoldDB" id="A0A173V308"/>
<dbReference type="Gene3D" id="2.40.30.170">
    <property type="match status" value="1"/>
</dbReference>
<protein>
    <submittedName>
        <fullName evidence="6">Efflux RND transporter periplasmic adaptor subunit</fullName>
    </submittedName>
    <submittedName>
        <fullName evidence="5">Multidrug resistance protein MdtN</fullName>
    </submittedName>
</protein>
<evidence type="ECO:0000259" key="4">
    <source>
        <dbReference type="Pfam" id="PF25954"/>
    </source>
</evidence>
<proteinExistence type="inferred from homology"/>
<comment type="similarity">
    <text evidence="1">Belongs to the membrane fusion protein (MFP) (TC 8.A.1) family.</text>
</comment>
<dbReference type="GO" id="GO:0022857">
    <property type="term" value="F:transmembrane transporter activity"/>
    <property type="evidence" value="ECO:0007669"/>
    <property type="project" value="InterPro"/>
</dbReference>
<dbReference type="InterPro" id="IPR006143">
    <property type="entry name" value="RND_pump_MFP"/>
</dbReference>
<keyword evidence="2" id="KW-0813">Transport</keyword>
<dbReference type="PANTHER" id="PTHR30097:SF4">
    <property type="entry name" value="SLR6042 PROTEIN"/>
    <property type="match status" value="1"/>
</dbReference>
<dbReference type="Proteomes" id="UP000095591">
    <property type="component" value="Unassembled WGS sequence"/>
</dbReference>
<dbReference type="EMBL" id="QSJN01000001">
    <property type="protein sequence ID" value="RHD77962.1"/>
    <property type="molecule type" value="Genomic_DNA"/>
</dbReference>
<name>A0A173V308_PARDI</name>
<dbReference type="SUPFAM" id="SSF111369">
    <property type="entry name" value="HlyD-like secretion proteins"/>
    <property type="match status" value="1"/>
</dbReference>
<evidence type="ECO:0000256" key="2">
    <source>
        <dbReference type="ARBA" id="ARBA00022448"/>
    </source>
</evidence>
<accession>A0A173V308</accession>
<organism evidence="5 7">
    <name type="scientific">Parabacteroides distasonis</name>
    <dbReference type="NCBI Taxonomy" id="823"/>
    <lineage>
        <taxon>Bacteria</taxon>
        <taxon>Pseudomonadati</taxon>
        <taxon>Bacteroidota</taxon>
        <taxon>Bacteroidia</taxon>
        <taxon>Bacteroidales</taxon>
        <taxon>Tannerellaceae</taxon>
        <taxon>Parabacteroides</taxon>
    </lineage>
</organism>
<dbReference type="EMBL" id="CYXP01000006">
    <property type="protein sequence ID" value="CUN21712.1"/>
    <property type="molecule type" value="Genomic_DNA"/>
</dbReference>
<dbReference type="PROSITE" id="PS51257">
    <property type="entry name" value="PROKAR_LIPOPROTEIN"/>
    <property type="match status" value="1"/>
</dbReference>
<dbReference type="PANTHER" id="PTHR30097">
    <property type="entry name" value="CATION EFFLUX SYSTEM PROTEIN CUSB"/>
    <property type="match status" value="1"/>
</dbReference>
<evidence type="ECO:0000313" key="8">
    <source>
        <dbReference type="Proteomes" id="UP000284660"/>
    </source>
</evidence>
<dbReference type="Pfam" id="PF25954">
    <property type="entry name" value="Beta-barrel_RND_2"/>
    <property type="match status" value="1"/>
</dbReference>
<evidence type="ECO:0000313" key="6">
    <source>
        <dbReference type="EMBL" id="RHD77962.1"/>
    </source>
</evidence>
<feature type="signal peptide" evidence="3">
    <location>
        <begin position="1"/>
        <end position="22"/>
    </location>
</feature>
<dbReference type="GO" id="GO:0030313">
    <property type="term" value="C:cell envelope"/>
    <property type="evidence" value="ECO:0007669"/>
    <property type="project" value="TreeGrafter"/>
</dbReference>
<sequence>MKKIWIPAALMALAACSMTNNAEKGQGDSQDITARPAITQVAENVPSEPSVDSVEVDGISSATALPNHSSFNGIMVVPPQRQATVTLTMGGTVHATTLLPGDYVKKGSVVVSLENPDFITLQQTYLDAHAQTEYLEAEYKRQQRLSEQEAASQKRFQQSKADYLSMKSRQDAAAAQLAILGVSAGDLLEDGIQPYLEVKAPLSGYVAGLSINLGKYVNAGEPICDVIDKGETLLCLTAYEKDLADLSIGNQVQFRVNGMGKETFHAVLVSIGQEVDETSRSLEMYARVKETNPRFRPGMYVSARVEKK</sequence>
<dbReference type="GO" id="GO:0015679">
    <property type="term" value="P:plasma membrane copper ion transport"/>
    <property type="evidence" value="ECO:0007669"/>
    <property type="project" value="TreeGrafter"/>
</dbReference>
<evidence type="ECO:0000256" key="1">
    <source>
        <dbReference type="ARBA" id="ARBA00009477"/>
    </source>
</evidence>
<evidence type="ECO:0000313" key="5">
    <source>
        <dbReference type="EMBL" id="CUN21712.1"/>
    </source>
</evidence>
<dbReference type="RefSeq" id="WP_008779764.1">
    <property type="nucleotide sequence ID" value="NZ_CAXSUO010000008.1"/>
</dbReference>
<evidence type="ECO:0000313" key="7">
    <source>
        <dbReference type="Proteomes" id="UP000095591"/>
    </source>
</evidence>
<dbReference type="GO" id="GO:0016020">
    <property type="term" value="C:membrane"/>
    <property type="evidence" value="ECO:0007669"/>
    <property type="project" value="InterPro"/>
</dbReference>
<dbReference type="GO" id="GO:0060003">
    <property type="term" value="P:copper ion export"/>
    <property type="evidence" value="ECO:0007669"/>
    <property type="project" value="TreeGrafter"/>
</dbReference>
<dbReference type="InterPro" id="IPR051909">
    <property type="entry name" value="MFP_Cation_Efflux"/>
</dbReference>
<reference evidence="5 7" key="1">
    <citation type="submission" date="2015-09" db="EMBL/GenBank/DDBJ databases">
        <authorList>
            <consortium name="Pathogen Informatics"/>
        </authorList>
    </citation>
    <scope>NUCLEOTIDE SEQUENCE [LARGE SCALE GENOMIC DNA]</scope>
    <source>
        <strain evidence="5 7">2789STDY5608872</strain>
    </source>
</reference>
<feature type="domain" description="CusB-like beta-barrel" evidence="4">
    <location>
        <begin position="238"/>
        <end position="307"/>
    </location>
</feature>
<keyword evidence="3" id="KW-0732">Signal</keyword>
<dbReference type="Gene3D" id="2.40.50.100">
    <property type="match status" value="1"/>
</dbReference>
<dbReference type="NCBIfam" id="TIGR01730">
    <property type="entry name" value="RND_mfp"/>
    <property type="match status" value="1"/>
</dbReference>
<gene>
    <name evidence="6" type="ORF">DW782_01340</name>
    <name evidence="5" type="ORF">ERS852429_02568</name>
</gene>
<dbReference type="InterPro" id="IPR058792">
    <property type="entry name" value="Beta-barrel_RND_2"/>
</dbReference>